<dbReference type="Pfam" id="PF00017">
    <property type="entry name" value="SH2"/>
    <property type="match status" value="1"/>
</dbReference>
<dbReference type="GO" id="GO:0035591">
    <property type="term" value="F:signaling adaptor activity"/>
    <property type="evidence" value="ECO:0007669"/>
    <property type="project" value="TreeGrafter"/>
</dbReference>
<dbReference type="PRINTS" id="PR00401">
    <property type="entry name" value="SH2DOMAIN"/>
</dbReference>
<name>A0A8W8J1Q5_MAGGI</name>
<dbReference type="SUPFAM" id="SSF55550">
    <property type="entry name" value="SH2 domain"/>
    <property type="match status" value="1"/>
</dbReference>
<dbReference type="PANTHER" id="PTHR19969">
    <property type="entry name" value="SH2-SH3 ADAPTOR PROTEIN-RELATED"/>
    <property type="match status" value="1"/>
</dbReference>
<reference evidence="5" key="1">
    <citation type="submission" date="2022-08" db="UniProtKB">
        <authorList>
            <consortium name="EnsemblMetazoa"/>
        </authorList>
    </citation>
    <scope>IDENTIFICATION</scope>
    <source>
        <strain evidence="5">05x7-T-G4-1.051#20</strain>
    </source>
</reference>
<evidence type="ECO:0000256" key="1">
    <source>
        <dbReference type="ARBA" id="ARBA00022999"/>
    </source>
</evidence>
<dbReference type="SMART" id="SM00252">
    <property type="entry name" value="SH2"/>
    <property type="match status" value="1"/>
</dbReference>
<organism evidence="5 6">
    <name type="scientific">Magallana gigas</name>
    <name type="common">Pacific oyster</name>
    <name type="synonym">Crassostrea gigas</name>
    <dbReference type="NCBI Taxonomy" id="29159"/>
    <lineage>
        <taxon>Eukaryota</taxon>
        <taxon>Metazoa</taxon>
        <taxon>Spiralia</taxon>
        <taxon>Lophotrochozoa</taxon>
        <taxon>Mollusca</taxon>
        <taxon>Bivalvia</taxon>
        <taxon>Autobranchia</taxon>
        <taxon>Pteriomorphia</taxon>
        <taxon>Ostreida</taxon>
        <taxon>Ostreoidea</taxon>
        <taxon>Ostreidae</taxon>
        <taxon>Magallana</taxon>
    </lineage>
</organism>
<sequence>MGERHNEGVVPDPGDNSDSYVHVPSPLLSVSSIQTESMGRDAVMECAGVTSPVPAEGGQDPLFMEGQRRLRESAEFSKPSSTEDWVRQAMVAMKMAPCDVCDVVEKSYPDHDSIEFWRSIEESSDFRTRCHKKFYKRMVLRFREVFPDEPALRNTRTMNFLKMLLHIEGTDDTVEVLFDKYIRVLKFFGPVKLQGNRCVLLQQLQLMIDKSLKYNSNAKKEKISWFAGDMSRQEAENRLSPEPRGTYLIRMSQNNADRGDFALSVKQNDVLYHIEIKVSENGQPLKALTQEPFSSCLVFQDKEYSSLVEIVEELKYGPVTVTDEEAETEIWCERICPGLPLNGVISGYKRTKART</sequence>
<feature type="region of interest" description="Disordered" evidence="3">
    <location>
        <begin position="1"/>
        <end position="23"/>
    </location>
</feature>
<dbReference type="OMA" id="ENGCHIK"/>
<dbReference type="AlphaFoldDB" id="A0A8W8J1Q5"/>
<dbReference type="InterPro" id="IPR000980">
    <property type="entry name" value="SH2"/>
</dbReference>
<dbReference type="PROSITE" id="PS50001">
    <property type="entry name" value="SH2"/>
    <property type="match status" value="1"/>
</dbReference>
<dbReference type="InterPro" id="IPR051184">
    <property type="entry name" value="Tyrosine-phos_adapter"/>
</dbReference>
<accession>A0A8W8J1Q5</accession>
<evidence type="ECO:0000313" key="5">
    <source>
        <dbReference type="EnsemblMetazoa" id="G16868.4:cds"/>
    </source>
</evidence>
<dbReference type="Gene3D" id="3.30.505.10">
    <property type="entry name" value="SH2 domain"/>
    <property type="match status" value="1"/>
</dbReference>
<feature type="domain" description="SH2" evidence="4">
    <location>
        <begin position="225"/>
        <end position="315"/>
    </location>
</feature>
<evidence type="ECO:0000256" key="3">
    <source>
        <dbReference type="SAM" id="MobiDB-lite"/>
    </source>
</evidence>
<proteinExistence type="predicted"/>
<evidence type="ECO:0000313" key="6">
    <source>
        <dbReference type="Proteomes" id="UP000005408"/>
    </source>
</evidence>
<protein>
    <recommendedName>
        <fullName evidence="4">SH2 domain-containing protein</fullName>
    </recommendedName>
</protein>
<dbReference type="CDD" id="cd00173">
    <property type="entry name" value="SH2"/>
    <property type="match status" value="1"/>
</dbReference>
<keyword evidence="1 2" id="KW-0727">SH2 domain</keyword>
<dbReference type="InterPro" id="IPR036860">
    <property type="entry name" value="SH2_dom_sf"/>
</dbReference>
<evidence type="ECO:0000256" key="2">
    <source>
        <dbReference type="PROSITE-ProRule" id="PRU00191"/>
    </source>
</evidence>
<evidence type="ECO:0000259" key="4">
    <source>
        <dbReference type="PROSITE" id="PS50001"/>
    </source>
</evidence>
<dbReference type="GO" id="GO:0016477">
    <property type="term" value="P:cell migration"/>
    <property type="evidence" value="ECO:0007669"/>
    <property type="project" value="TreeGrafter"/>
</dbReference>
<dbReference type="EnsemblMetazoa" id="G16868.4">
    <property type="protein sequence ID" value="G16868.4:cds"/>
    <property type="gene ID" value="G16868"/>
</dbReference>
<dbReference type="Proteomes" id="UP000005408">
    <property type="component" value="Unassembled WGS sequence"/>
</dbReference>
<dbReference type="GO" id="GO:0005737">
    <property type="term" value="C:cytoplasm"/>
    <property type="evidence" value="ECO:0007669"/>
    <property type="project" value="TreeGrafter"/>
</dbReference>
<keyword evidence="6" id="KW-1185">Reference proteome</keyword>
<dbReference type="GO" id="GO:0007167">
    <property type="term" value="P:enzyme-linked receptor protein signaling pathway"/>
    <property type="evidence" value="ECO:0007669"/>
    <property type="project" value="TreeGrafter"/>
</dbReference>
<dbReference type="OrthoDB" id="10053436at2759"/>
<dbReference type="GO" id="GO:0030971">
    <property type="term" value="F:receptor tyrosine kinase binding"/>
    <property type="evidence" value="ECO:0007669"/>
    <property type="project" value="TreeGrafter"/>
</dbReference>
<dbReference type="PANTHER" id="PTHR19969:SF5">
    <property type="entry name" value="CRK-LIKE PROTEIN"/>
    <property type="match status" value="1"/>
</dbReference>